<name>A0A7H9DTE3_9FLAO</name>
<gene>
    <name evidence="1" type="ORF">FH779_10400</name>
</gene>
<sequence length="173" mass="19997">MKSIKSNMINQKIITFLLFLVFSNLGFAQTNQNWNWLIGNWEGVGNGKPGEGKGVFSFEYQLDQNVIVRKSHSEYPSRDSKKMTIHDDLLVVYLDENKNLSKAIYFDNEGHVINYSITYTEKTITFLSETKPNQPTFRLIYSLLENKEVNTAFEISMDGKNFNTYIEGKSKKI</sequence>
<dbReference type="EMBL" id="CP040908">
    <property type="protein sequence ID" value="QLL58472.1"/>
    <property type="molecule type" value="Genomic_DNA"/>
</dbReference>
<dbReference type="KEGG" id="efal:FH779_10400"/>
<dbReference type="GeneID" id="78401873"/>
<keyword evidence="2" id="KW-1185">Reference proteome</keyword>
<dbReference type="RefSeq" id="WP_180904625.1">
    <property type="nucleotide sequence ID" value="NZ_CP040908.1"/>
</dbReference>
<dbReference type="AlphaFoldDB" id="A0A7H9DTE3"/>
<reference evidence="1 2" key="1">
    <citation type="submission" date="2019-06" db="EMBL/GenBank/DDBJ databases">
        <title>Emergence of pandrug resistant Empedobacter falsenii in China.</title>
        <authorList>
            <person name="Dong N."/>
            <person name="Chen S."/>
            <person name="Zhang R."/>
        </authorList>
    </citation>
    <scope>NUCLEOTIDE SEQUENCE [LARGE SCALE GENOMIC DNA]</scope>
    <source>
        <strain evidence="1 2">1681-1</strain>
    </source>
</reference>
<evidence type="ECO:0000313" key="1">
    <source>
        <dbReference type="EMBL" id="QLL58472.1"/>
    </source>
</evidence>
<accession>A0A7H9DTE3</accession>
<dbReference type="Proteomes" id="UP000510643">
    <property type="component" value="Chromosome"/>
</dbReference>
<proteinExistence type="predicted"/>
<evidence type="ECO:0008006" key="3">
    <source>
        <dbReference type="Google" id="ProtNLM"/>
    </source>
</evidence>
<organism evidence="1 2">
    <name type="scientific">Empedobacter falsenii</name>
    <dbReference type="NCBI Taxonomy" id="343874"/>
    <lineage>
        <taxon>Bacteria</taxon>
        <taxon>Pseudomonadati</taxon>
        <taxon>Bacteroidota</taxon>
        <taxon>Flavobacteriia</taxon>
        <taxon>Flavobacteriales</taxon>
        <taxon>Weeksellaceae</taxon>
        <taxon>Empedobacter</taxon>
    </lineage>
</organism>
<evidence type="ECO:0000313" key="2">
    <source>
        <dbReference type="Proteomes" id="UP000510643"/>
    </source>
</evidence>
<protein>
    <recommendedName>
        <fullName evidence="3">DUF1579 domain-containing protein</fullName>
    </recommendedName>
</protein>